<accession>A0ABS7RS42</accession>
<comment type="caution">
    <text evidence="1">The sequence shown here is derived from an EMBL/GenBank/DDBJ whole genome shotgun (WGS) entry which is preliminary data.</text>
</comment>
<dbReference type="SUPFAM" id="SSF47413">
    <property type="entry name" value="lambda repressor-like DNA-binding domains"/>
    <property type="match status" value="1"/>
</dbReference>
<dbReference type="Proteomes" id="UP000706580">
    <property type="component" value="Unassembled WGS sequence"/>
</dbReference>
<proteinExistence type="predicted"/>
<gene>
    <name evidence="1" type="ORF">ITX56_04765</name>
</gene>
<dbReference type="InterPro" id="IPR010982">
    <property type="entry name" value="Lambda_DNA-bd_dom_sf"/>
</dbReference>
<name>A0ABS7RS42_9ENTR</name>
<dbReference type="InterPro" id="IPR001387">
    <property type="entry name" value="Cro/C1-type_HTH"/>
</dbReference>
<dbReference type="Gene3D" id="1.10.260.40">
    <property type="entry name" value="lambda repressor-like DNA-binding domains"/>
    <property type="match status" value="1"/>
</dbReference>
<reference evidence="1 2" key="1">
    <citation type="submission" date="2020-11" db="EMBL/GenBank/DDBJ databases">
        <title>Draft Genome of Enterobacter sp. strain EMC7.</title>
        <authorList>
            <person name="Barman P."/>
            <person name="Sinha S."/>
            <person name="Sen S."/>
            <person name="Chakraborty R."/>
        </authorList>
    </citation>
    <scope>NUCLEOTIDE SEQUENCE [LARGE SCALE GENOMIC DNA]</scope>
    <source>
        <strain evidence="1 2">EMC7</strain>
    </source>
</reference>
<keyword evidence="2" id="KW-1185">Reference proteome</keyword>
<sequence length="93" mass="10601">MNENIKKVMAEKRRMTIGQLTDLLISGNLRRELRLSKTDFSELIDVTRATVRRVEGFEGTPSMRMVLNTAATLRIGIDFPECGHVEVVPKRSR</sequence>
<dbReference type="EMBL" id="JADMNK010000002">
    <property type="protein sequence ID" value="MBZ0057131.1"/>
    <property type="molecule type" value="Genomic_DNA"/>
</dbReference>
<dbReference type="RefSeq" id="WP_223074049.1">
    <property type="nucleotide sequence ID" value="NZ_JADMNK010000002.1"/>
</dbReference>
<protein>
    <submittedName>
        <fullName evidence="1">Helix-turn-helix transcriptional regulator</fullName>
    </submittedName>
</protein>
<organism evidence="1 2">
    <name type="scientific">Leclercia barmai</name>
    <dbReference type="NCBI Taxonomy" id="2785629"/>
    <lineage>
        <taxon>Bacteria</taxon>
        <taxon>Pseudomonadati</taxon>
        <taxon>Pseudomonadota</taxon>
        <taxon>Gammaproteobacteria</taxon>
        <taxon>Enterobacterales</taxon>
        <taxon>Enterobacteriaceae</taxon>
        <taxon>Leclercia</taxon>
    </lineage>
</organism>
<dbReference type="CDD" id="cd00093">
    <property type="entry name" value="HTH_XRE"/>
    <property type="match status" value="1"/>
</dbReference>
<evidence type="ECO:0000313" key="1">
    <source>
        <dbReference type="EMBL" id="MBZ0057131.1"/>
    </source>
</evidence>
<evidence type="ECO:0000313" key="2">
    <source>
        <dbReference type="Proteomes" id="UP000706580"/>
    </source>
</evidence>